<feature type="compositionally biased region" description="Low complexity" evidence="2">
    <location>
        <begin position="21"/>
        <end position="36"/>
    </location>
</feature>
<dbReference type="EMBL" id="CAJJDN010000003">
    <property type="protein sequence ID" value="CAD8048398.1"/>
    <property type="molecule type" value="Genomic_DNA"/>
</dbReference>
<sequence>MDNIDDMDELIKQLEQEVSKQNDLNENNSAQNNNPQIIKVQEVQNQKAQQETNIKFPQMPIQNNQQGLQNQKQQQINQKLQQIEQNEKQQYSQQKQQQQAPQQQQQQPQKQAQPQPQPIQQQQIVNQQNSGTPKIIEQEQIYTIVGNFKSFNLIQLESNFIANTCMKQPSIEGNSQCLNFYKNLRIALQKQLQQLIDFVEQGKLRDDMYGKFIQASFKDQYVLLQKAQAQGDQFFVKRITNRMNVLKAEQTLIQQNQTVNFVQIVQKIKPNIVIPQTSKPIIRKPQQLQDNINLDTIKTDKNAQKHLEENIDQMPVHVKYEALLKRYKEYYNYATYLSKNVKEKRKEDIEQILKLLEKGKKLREFFTEGQNPSIGKFLCEEIKEITLEEFHKMNQQEYKSLQISLFNQLMDANNKEKEFYRKALHSKRIPIGQNQTYNPHEESKQRLNQYGQAFEYLKPLQKMSWILLPEIEKQNLNVSICIENKEIPPNIIRIKFRKLDCKYEKYYLFFSLDTNKGVVSKQTEICDKTCSFNSDHDIPLENGVDYANKKIEVRLFEKGFFGSSEIGVGHIILENIKNQTLFEGSVSITASKKQIIQLSYTLMIREPIDKYTQEQIQFVQISKQYPVFDQQEGMKEFLDKFMVVLPTYEQYKREQEIQRQRQIEEEKQREALRIQEEKLLKEQQEQQQQQQLLQQQGNQLIFLNHMDNNPEIQKIKEFMDTNPPLPPGFKKEDLLYPENPSTFSIFSFISEYQPLANKKSIELKQEPSLRQWSRFVQNMWEDYTRQECIIKRKLEKDGVEWYFEKVKGLMIFEQFLLDTYKKLNLKDWFEFVQQRKQKLEKELQELENMQNEDQE</sequence>
<protein>
    <recommendedName>
        <fullName evidence="5">C2 domain-containing protein</fullName>
    </recommendedName>
</protein>
<feature type="coiled-coil region" evidence="1">
    <location>
        <begin position="657"/>
        <end position="696"/>
    </location>
</feature>
<dbReference type="AlphaFoldDB" id="A0A8S1KC45"/>
<feature type="region of interest" description="Disordered" evidence="2">
    <location>
        <begin position="17"/>
        <end position="49"/>
    </location>
</feature>
<dbReference type="PANTHER" id="PTHR45735">
    <property type="entry name" value="CLEAVAGE STIMULATION FACTOR SUBUNIT 2"/>
    <property type="match status" value="1"/>
</dbReference>
<keyword evidence="4" id="KW-1185">Reference proteome</keyword>
<comment type="caution">
    <text evidence="3">The sequence shown here is derived from an EMBL/GenBank/DDBJ whole genome shotgun (WGS) entry which is preliminary data.</text>
</comment>
<evidence type="ECO:0000256" key="1">
    <source>
        <dbReference type="SAM" id="Coils"/>
    </source>
</evidence>
<organism evidence="3 4">
    <name type="scientific">Paramecium sonneborni</name>
    <dbReference type="NCBI Taxonomy" id="65129"/>
    <lineage>
        <taxon>Eukaryota</taxon>
        <taxon>Sar</taxon>
        <taxon>Alveolata</taxon>
        <taxon>Ciliophora</taxon>
        <taxon>Intramacronucleata</taxon>
        <taxon>Oligohymenophorea</taxon>
        <taxon>Peniculida</taxon>
        <taxon>Parameciidae</taxon>
        <taxon>Paramecium</taxon>
    </lineage>
</organism>
<evidence type="ECO:0000313" key="4">
    <source>
        <dbReference type="Proteomes" id="UP000692954"/>
    </source>
</evidence>
<dbReference type="PANTHER" id="PTHR45735:SF2">
    <property type="entry name" value="CLEAVAGE STIMULATION FACTOR SUBUNIT 2"/>
    <property type="match status" value="1"/>
</dbReference>
<dbReference type="OrthoDB" id="311511at2759"/>
<dbReference type="GO" id="GO:0003729">
    <property type="term" value="F:mRNA binding"/>
    <property type="evidence" value="ECO:0007669"/>
    <property type="project" value="TreeGrafter"/>
</dbReference>
<proteinExistence type="predicted"/>
<evidence type="ECO:0000313" key="3">
    <source>
        <dbReference type="EMBL" id="CAD8048398.1"/>
    </source>
</evidence>
<dbReference type="Proteomes" id="UP000692954">
    <property type="component" value="Unassembled WGS sequence"/>
</dbReference>
<feature type="region of interest" description="Disordered" evidence="2">
    <location>
        <begin position="86"/>
        <end position="130"/>
    </location>
</feature>
<evidence type="ECO:0000256" key="2">
    <source>
        <dbReference type="SAM" id="MobiDB-lite"/>
    </source>
</evidence>
<name>A0A8S1KC45_9CILI</name>
<keyword evidence="1" id="KW-0175">Coiled coil</keyword>
<feature type="compositionally biased region" description="Low complexity" evidence="2">
    <location>
        <begin position="86"/>
        <end position="129"/>
    </location>
</feature>
<reference evidence="3" key="1">
    <citation type="submission" date="2021-01" db="EMBL/GenBank/DDBJ databases">
        <authorList>
            <consortium name="Genoscope - CEA"/>
            <person name="William W."/>
        </authorList>
    </citation>
    <scope>NUCLEOTIDE SEQUENCE</scope>
</reference>
<evidence type="ECO:0008006" key="5">
    <source>
        <dbReference type="Google" id="ProtNLM"/>
    </source>
</evidence>
<accession>A0A8S1KC45</accession>
<gene>
    <name evidence="3" type="ORF">PSON_ATCC_30995.1.T0030197</name>
</gene>
<dbReference type="GO" id="GO:0005847">
    <property type="term" value="C:mRNA cleavage and polyadenylation specificity factor complex"/>
    <property type="evidence" value="ECO:0007669"/>
    <property type="project" value="TreeGrafter"/>
</dbReference>